<evidence type="ECO:0000256" key="1">
    <source>
        <dbReference type="PROSITE-ProRule" id="PRU00339"/>
    </source>
</evidence>
<reference evidence="2 3" key="1">
    <citation type="journal article" date="2016" name="Nat. Commun.">
        <title>Thousands of microbial genomes shed light on interconnected biogeochemical processes in an aquifer system.</title>
        <authorList>
            <person name="Anantharaman K."/>
            <person name="Brown C.T."/>
            <person name="Hug L.A."/>
            <person name="Sharon I."/>
            <person name="Castelle C.J."/>
            <person name="Probst A.J."/>
            <person name="Thomas B.C."/>
            <person name="Singh A."/>
            <person name="Wilkins M.J."/>
            <person name="Karaoz U."/>
            <person name="Brodie E.L."/>
            <person name="Williams K.H."/>
            <person name="Hubbard S.S."/>
            <person name="Banfield J.F."/>
        </authorList>
    </citation>
    <scope>NUCLEOTIDE SEQUENCE [LARGE SCALE GENOMIC DNA]</scope>
</reference>
<evidence type="ECO:0000313" key="3">
    <source>
        <dbReference type="Proteomes" id="UP000177583"/>
    </source>
</evidence>
<dbReference type="SUPFAM" id="SSF48452">
    <property type="entry name" value="TPR-like"/>
    <property type="match status" value="1"/>
</dbReference>
<keyword evidence="1" id="KW-0802">TPR repeat</keyword>
<dbReference type="Gene3D" id="1.25.40.10">
    <property type="entry name" value="Tetratricopeptide repeat domain"/>
    <property type="match status" value="1"/>
</dbReference>
<dbReference type="InterPro" id="IPR019734">
    <property type="entry name" value="TPR_rpt"/>
</dbReference>
<dbReference type="Proteomes" id="UP000177583">
    <property type="component" value="Unassembled WGS sequence"/>
</dbReference>
<gene>
    <name evidence="2" type="ORF">A2557_01855</name>
</gene>
<accession>A0A1F6GUG1</accession>
<feature type="repeat" description="TPR" evidence="1">
    <location>
        <begin position="673"/>
        <end position="706"/>
    </location>
</feature>
<sequence>MKLVGADHPRDFLLKCLGSTHEPLAIWGAMQILRGQPQTGDLGLLLASPYSLIQEVALAELALAKDPGAQSLVPGAVKIFLEAEGQLKYQAAYCLSRFPSDFTLTLLSKWAQLCLSSRQTTRPELEAALLSWLGVDPKAPDWLLFQLHRFESDPLVGSVLFNQLLPYALTQARFSKLLEFYFRLRDHHGDLEPTDRLLRELAAPELCEWVKHSIAKGFGLPSIYRQAQQLLISSSSLNLEPIWNKMAQAGLSFDALNPKGVLRPRLLLEGMLEWLDRILEGQPEDHPNHRAVWLVQSFLEHLDQLDQTIPRLMEMEQELLLGLCPSLLAKKTLDRWLRSPQDHLEEIARYYHSILVTKADQDQILGLFFPDPPDWSATACQITQAHSPVGLETPIPEVLWRFNMGELLGYPVPWPSLFPNPGFGTSLAKGLLQIYLANFDRFLEQGDHLNVDYALQLFQLQPTLEAQELLYRHFKTLQRQHADFYYQALELLPDPRMLELLEGMYRPGEFDLAQLIVFLCHAFEEPIPPLVARDYEAISQISQRGLKKPVRLECPNCRHSYQYFADVIYVDEGDILRTGRLSSESVWAPNPFHCKGCGEALPFLLDEPQLEELTLQSKVDRILRLNSNQPGLGHRILLLEFPRHHTKSYNPAQFEQLVAQLEQDPSCPPGDLRRLWMKLARMYKSLSRFHESLKALEKLAEPRPQEQVEVDYLKGVAWYRLGDYSQARPRFDQVVAFYGDLKDQPFLEEAKSFLKSMSEDRRRFLVIEGKK</sequence>
<dbReference type="InterPro" id="IPR011990">
    <property type="entry name" value="TPR-like_helical_dom_sf"/>
</dbReference>
<evidence type="ECO:0000313" key="2">
    <source>
        <dbReference type="EMBL" id="OGH01812.1"/>
    </source>
</evidence>
<proteinExistence type="predicted"/>
<protein>
    <submittedName>
        <fullName evidence="2">Uncharacterized protein</fullName>
    </submittedName>
</protein>
<dbReference type="EMBL" id="MFNF01000028">
    <property type="protein sequence ID" value="OGH01812.1"/>
    <property type="molecule type" value="Genomic_DNA"/>
</dbReference>
<organism evidence="2 3">
    <name type="scientific">Candidatus Lambdaproteobacteria bacterium RIFOXYD2_FULL_56_26</name>
    <dbReference type="NCBI Taxonomy" id="1817773"/>
    <lineage>
        <taxon>Bacteria</taxon>
        <taxon>Pseudomonadati</taxon>
        <taxon>Pseudomonadota</taxon>
        <taxon>Candidatus Lambdaproteobacteria</taxon>
    </lineage>
</organism>
<comment type="caution">
    <text evidence="2">The sequence shown here is derived from an EMBL/GenBank/DDBJ whole genome shotgun (WGS) entry which is preliminary data.</text>
</comment>
<dbReference type="AlphaFoldDB" id="A0A1F6GUG1"/>
<name>A0A1F6GUG1_9PROT</name>
<dbReference type="PROSITE" id="PS50005">
    <property type="entry name" value="TPR"/>
    <property type="match status" value="1"/>
</dbReference>